<dbReference type="EMBL" id="ML211446">
    <property type="protein sequence ID" value="TFK82832.1"/>
    <property type="molecule type" value="Genomic_DNA"/>
</dbReference>
<evidence type="ECO:0000313" key="2">
    <source>
        <dbReference type="Proteomes" id="UP000308197"/>
    </source>
</evidence>
<organism evidence="1 2">
    <name type="scientific">Polyporus arcularius HHB13444</name>
    <dbReference type="NCBI Taxonomy" id="1314778"/>
    <lineage>
        <taxon>Eukaryota</taxon>
        <taxon>Fungi</taxon>
        <taxon>Dikarya</taxon>
        <taxon>Basidiomycota</taxon>
        <taxon>Agaricomycotina</taxon>
        <taxon>Agaricomycetes</taxon>
        <taxon>Polyporales</taxon>
        <taxon>Polyporaceae</taxon>
        <taxon>Polyporus</taxon>
    </lineage>
</organism>
<accession>A0A5C3P0K5</accession>
<reference evidence="1 2" key="1">
    <citation type="journal article" date="2019" name="Nat. Ecol. Evol.">
        <title>Megaphylogeny resolves global patterns of mushroom evolution.</title>
        <authorList>
            <person name="Varga T."/>
            <person name="Krizsan K."/>
            <person name="Foldi C."/>
            <person name="Dima B."/>
            <person name="Sanchez-Garcia M."/>
            <person name="Sanchez-Ramirez S."/>
            <person name="Szollosi G.J."/>
            <person name="Szarkandi J.G."/>
            <person name="Papp V."/>
            <person name="Albert L."/>
            <person name="Andreopoulos W."/>
            <person name="Angelini C."/>
            <person name="Antonin V."/>
            <person name="Barry K.W."/>
            <person name="Bougher N.L."/>
            <person name="Buchanan P."/>
            <person name="Buyck B."/>
            <person name="Bense V."/>
            <person name="Catcheside P."/>
            <person name="Chovatia M."/>
            <person name="Cooper J."/>
            <person name="Damon W."/>
            <person name="Desjardin D."/>
            <person name="Finy P."/>
            <person name="Geml J."/>
            <person name="Haridas S."/>
            <person name="Hughes K."/>
            <person name="Justo A."/>
            <person name="Karasinski D."/>
            <person name="Kautmanova I."/>
            <person name="Kiss B."/>
            <person name="Kocsube S."/>
            <person name="Kotiranta H."/>
            <person name="LaButti K.M."/>
            <person name="Lechner B.E."/>
            <person name="Liimatainen K."/>
            <person name="Lipzen A."/>
            <person name="Lukacs Z."/>
            <person name="Mihaltcheva S."/>
            <person name="Morgado L.N."/>
            <person name="Niskanen T."/>
            <person name="Noordeloos M.E."/>
            <person name="Ohm R.A."/>
            <person name="Ortiz-Santana B."/>
            <person name="Ovrebo C."/>
            <person name="Racz N."/>
            <person name="Riley R."/>
            <person name="Savchenko A."/>
            <person name="Shiryaev A."/>
            <person name="Soop K."/>
            <person name="Spirin V."/>
            <person name="Szebenyi C."/>
            <person name="Tomsovsky M."/>
            <person name="Tulloss R.E."/>
            <person name="Uehling J."/>
            <person name="Grigoriev I.V."/>
            <person name="Vagvolgyi C."/>
            <person name="Papp T."/>
            <person name="Martin F.M."/>
            <person name="Miettinen O."/>
            <person name="Hibbett D.S."/>
            <person name="Nagy L.G."/>
        </authorList>
    </citation>
    <scope>NUCLEOTIDE SEQUENCE [LARGE SCALE GENOMIC DNA]</scope>
    <source>
        <strain evidence="1 2">HHB13444</strain>
    </source>
</reference>
<proteinExistence type="predicted"/>
<sequence length="97" mass="10387">MVHHDVATASLLAPLLSTSWSILRPGHTDSCFAVQVSKARVLGRLMRWLPELCLVNGETSPGIPTHRGSAVGSVFSLSVFHGIYTSALATAGQRFLE</sequence>
<evidence type="ECO:0000313" key="1">
    <source>
        <dbReference type="EMBL" id="TFK82832.1"/>
    </source>
</evidence>
<gene>
    <name evidence="1" type="ORF">K466DRAFT_285252</name>
</gene>
<dbReference type="AlphaFoldDB" id="A0A5C3P0K5"/>
<keyword evidence="2" id="KW-1185">Reference proteome</keyword>
<dbReference type="InParanoid" id="A0A5C3P0K5"/>
<protein>
    <submittedName>
        <fullName evidence="1">Uncharacterized protein</fullName>
    </submittedName>
</protein>
<name>A0A5C3P0K5_9APHY</name>
<dbReference type="Proteomes" id="UP000308197">
    <property type="component" value="Unassembled WGS sequence"/>
</dbReference>